<evidence type="ECO:0000313" key="2">
    <source>
        <dbReference type="Proteomes" id="UP001246858"/>
    </source>
</evidence>
<sequence length="92" mass="10748">MLNVDENLNNLASSWYCLFELTRNSLTKLEAEEANAKLYDIEHQLVPVLQQMNVSKGNPYETYLEGDTFVDIWLNEKNRIECNGHYCRPAHQ</sequence>
<keyword evidence="2" id="KW-1185">Reference proteome</keyword>
<dbReference type="EMBL" id="JAVDTF010000006">
    <property type="protein sequence ID" value="MDR6786395.1"/>
    <property type="molecule type" value="Genomic_DNA"/>
</dbReference>
<accession>A0ACC6L4P5</accession>
<name>A0ACC6L4P5_9SPHI</name>
<proteinExistence type="predicted"/>
<reference evidence="1" key="1">
    <citation type="submission" date="2023-07" db="EMBL/GenBank/DDBJ databases">
        <title>Sorghum-associated microbial communities from plants grown in Nebraska, USA.</title>
        <authorList>
            <person name="Schachtman D."/>
        </authorList>
    </citation>
    <scope>NUCLEOTIDE SEQUENCE</scope>
    <source>
        <strain evidence="1">2697</strain>
    </source>
</reference>
<dbReference type="Proteomes" id="UP001246858">
    <property type="component" value="Unassembled WGS sequence"/>
</dbReference>
<comment type="caution">
    <text evidence="1">The sequence shown here is derived from an EMBL/GenBank/DDBJ whole genome shotgun (WGS) entry which is preliminary data.</text>
</comment>
<organism evidence="1 2">
    <name type="scientific">Pedobacter africanus</name>
    <dbReference type="NCBI Taxonomy" id="151894"/>
    <lineage>
        <taxon>Bacteria</taxon>
        <taxon>Pseudomonadati</taxon>
        <taxon>Bacteroidota</taxon>
        <taxon>Sphingobacteriia</taxon>
        <taxon>Sphingobacteriales</taxon>
        <taxon>Sphingobacteriaceae</taxon>
        <taxon>Pedobacter</taxon>
    </lineage>
</organism>
<gene>
    <name evidence="1" type="ORF">J2X78_004988</name>
</gene>
<protein>
    <submittedName>
        <fullName evidence="1">Uncharacterized protein</fullName>
    </submittedName>
</protein>
<evidence type="ECO:0000313" key="1">
    <source>
        <dbReference type="EMBL" id="MDR6786395.1"/>
    </source>
</evidence>